<protein>
    <submittedName>
        <fullName evidence="1">Uncharacterized protein</fullName>
    </submittedName>
</protein>
<reference evidence="1" key="3">
    <citation type="submission" date="2024-01" db="EMBL/GenBank/DDBJ databases">
        <authorList>
            <person name="Coelho M.A."/>
            <person name="David-Palma M."/>
            <person name="Shea T."/>
            <person name="Sun S."/>
            <person name="Cuomo C.A."/>
            <person name="Heitman J."/>
        </authorList>
    </citation>
    <scope>NUCLEOTIDE SEQUENCE</scope>
    <source>
        <strain evidence="1">CBS 7841</strain>
    </source>
</reference>
<proteinExistence type="predicted"/>
<name>A0AAJ8JTP0_9TREE</name>
<dbReference type="EMBL" id="CP143787">
    <property type="protein sequence ID" value="WVN88308.1"/>
    <property type="molecule type" value="Genomic_DNA"/>
</dbReference>
<sequence length="74" mass="8572">MLVFPAQGDRLCGLLLACMTIRMTFLYRSKTYCELFLEASRRWNGANGTIDHHRLFRWQKRGIGSFTAIVLMST</sequence>
<dbReference type="GeneID" id="91087724"/>
<gene>
    <name evidence="1" type="ORF">L203_103513</name>
</gene>
<evidence type="ECO:0000313" key="1">
    <source>
        <dbReference type="EMBL" id="WVN88308.1"/>
    </source>
</evidence>
<keyword evidence="2" id="KW-1185">Reference proteome</keyword>
<reference evidence="1" key="2">
    <citation type="journal article" date="2022" name="Elife">
        <title>Obligate sexual reproduction of a homothallic fungus closely related to the Cryptococcus pathogenic species complex.</title>
        <authorList>
            <person name="Passer A.R."/>
            <person name="Clancey S.A."/>
            <person name="Shea T."/>
            <person name="David-Palma M."/>
            <person name="Averette A.F."/>
            <person name="Boekhout T."/>
            <person name="Porcel B.M."/>
            <person name="Nowrousian M."/>
            <person name="Cuomo C.A."/>
            <person name="Sun S."/>
            <person name="Heitman J."/>
            <person name="Coelho M.A."/>
        </authorList>
    </citation>
    <scope>NUCLEOTIDE SEQUENCE</scope>
    <source>
        <strain evidence="1">CBS 7841</strain>
    </source>
</reference>
<evidence type="ECO:0000313" key="2">
    <source>
        <dbReference type="Proteomes" id="UP000094043"/>
    </source>
</evidence>
<organism evidence="1 2">
    <name type="scientific">Cryptococcus depauperatus CBS 7841</name>
    <dbReference type="NCBI Taxonomy" id="1295531"/>
    <lineage>
        <taxon>Eukaryota</taxon>
        <taxon>Fungi</taxon>
        <taxon>Dikarya</taxon>
        <taxon>Basidiomycota</taxon>
        <taxon>Agaricomycotina</taxon>
        <taxon>Tremellomycetes</taxon>
        <taxon>Tremellales</taxon>
        <taxon>Cryptococcaceae</taxon>
        <taxon>Cryptococcus</taxon>
    </lineage>
</organism>
<dbReference type="AlphaFoldDB" id="A0AAJ8JTP0"/>
<dbReference type="KEGG" id="cdep:91087724"/>
<accession>A0AAJ8JTP0</accession>
<dbReference type="Proteomes" id="UP000094043">
    <property type="component" value="Chromosome 4"/>
</dbReference>
<dbReference type="RefSeq" id="XP_066069008.1">
    <property type="nucleotide sequence ID" value="XM_066212911.1"/>
</dbReference>
<reference evidence="1" key="1">
    <citation type="submission" date="2016-06" db="EMBL/GenBank/DDBJ databases">
        <authorList>
            <person name="Cuomo C."/>
            <person name="Litvintseva A."/>
            <person name="Heitman J."/>
            <person name="Chen Y."/>
            <person name="Sun S."/>
            <person name="Springer D."/>
            <person name="Dromer F."/>
            <person name="Young S."/>
            <person name="Zeng Q."/>
            <person name="Chapman S."/>
            <person name="Gujja S."/>
            <person name="Saif S."/>
            <person name="Birren B."/>
        </authorList>
    </citation>
    <scope>NUCLEOTIDE SEQUENCE</scope>
    <source>
        <strain evidence="1">CBS 7841</strain>
    </source>
</reference>